<accession>A0ACC3TGU3</accession>
<evidence type="ECO:0000313" key="1">
    <source>
        <dbReference type="EMBL" id="KAK9319971.1"/>
    </source>
</evidence>
<dbReference type="EMBL" id="MU970151">
    <property type="protein sequence ID" value="KAK9319971.1"/>
    <property type="molecule type" value="Genomic_DNA"/>
</dbReference>
<evidence type="ECO:0000313" key="2">
    <source>
        <dbReference type="Proteomes" id="UP001489719"/>
    </source>
</evidence>
<reference evidence="2" key="1">
    <citation type="journal article" date="2024" name="Front. Bioeng. Biotechnol.">
        <title>Genome-scale model development and genomic sequencing of the oleaginous clade Lipomyces.</title>
        <authorList>
            <person name="Czajka J.J."/>
            <person name="Han Y."/>
            <person name="Kim J."/>
            <person name="Mondo S.J."/>
            <person name="Hofstad B.A."/>
            <person name="Robles A."/>
            <person name="Haridas S."/>
            <person name="Riley R."/>
            <person name="LaButti K."/>
            <person name="Pangilinan J."/>
            <person name="Andreopoulos W."/>
            <person name="Lipzen A."/>
            <person name="Yan J."/>
            <person name="Wang M."/>
            <person name="Ng V."/>
            <person name="Grigoriev I.V."/>
            <person name="Spatafora J.W."/>
            <person name="Magnuson J.K."/>
            <person name="Baker S.E."/>
            <person name="Pomraning K.R."/>
        </authorList>
    </citation>
    <scope>NUCLEOTIDE SEQUENCE [LARGE SCALE GENOMIC DNA]</scope>
    <source>
        <strain evidence="2">CBS 10300</strain>
    </source>
</reference>
<sequence length="138" mass="15902">MTIMDNFDHYEFSESSSAPDSDVFMPDTPTPPEGSSVSYNRKRKDGRNRIFYCKLCLNPSYSCQSLTSAGYYVRHSHQIRVADTETKAKKLREDRLQNIWAMAEEMNLALAREREVNGLQAVLKYNCILFLDSEVYAL</sequence>
<name>A0ACC3TGU3_9ASCO</name>
<organism evidence="1 2">
    <name type="scientific">Lipomyces orientalis</name>
    <dbReference type="NCBI Taxonomy" id="1233043"/>
    <lineage>
        <taxon>Eukaryota</taxon>
        <taxon>Fungi</taxon>
        <taxon>Dikarya</taxon>
        <taxon>Ascomycota</taxon>
        <taxon>Saccharomycotina</taxon>
        <taxon>Lipomycetes</taxon>
        <taxon>Lipomycetales</taxon>
        <taxon>Lipomycetaceae</taxon>
        <taxon>Lipomyces</taxon>
    </lineage>
</organism>
<keyword evidence="2" id="KW-1185">Reference proteome</keyword>
<gene>
    <name evidence="1" type="ORF">V1517DRAFT_19838</name>
</gene>
<protein>
    <submittedName>
        <fullName evidence="1">Uncharacterized protein</fullName>
    </submittedName>
</protein>
<proteinExistence type="predicted"/>
<comment type="caution">
    <text evidence="1">The sequence shown here is derived from an EMBL/GenBank/DDBJ whole genome shotgun (WGS) entry which is preliminary data.</text>
</comment>
<dbReference type="Proteomes" id="UP001489719">
    <property type="component" value="Unassembled WGS sequence"/>
</dbReference>